<evidence type="ECO:0000313" key="1">
    <source>
        <dbReference type="EMBL" id="KTC99447.1"/>
    </source>
</evidence>
<dbReference type="InterPro" id="IPR012659">
    <property type="entry name" value="CHP02444"/>
</dbReference>
<dbReference type="RefSeq" id="WP_058525527.1">
    <property type="nucleotide sequence ID" value="NZ_CAAAHY010000001.1"/>
</dbReference>
<sequence length="169" mass="19565">MVTPLDNPLWQFSNTIYRDSQVKSICLTLQNQWHYNVNLVLFCGWLSHTKRLVSAKDMQYALHLVAEWQARMTEPLRGVRQYLATLPPSARIAGGYDPIIHLELVSESLQQDALYKAFKDKPQTVLAPVKHQNLLYLSWLADAMHQAPDETIHRLFLDLIHFSTLKLKI</sequence>
<comment type="caution">
    <text evidence="1">The sequence shown here is derived from an EMBL/GenBank/DDBJ whole genome shotgun (WGS) entry which is preliminary data.</text>
</comment>
<dbReference type="AlphaFoldDB" id="A0A0W0TUU8"/>
<dbReference type="PATRIC" id="fig|448.7.peg.364"/>
<dbReference type="Proteomes" id="UP000054773">
    <property type="component" value="Unassembled WGS sequence"/>
</dbReference>
<accession>A0A0W0TUU8</accession>
<organism evidence="1 2">
    <name type="scientific">Legionella erythra</name>
    <dbReference type="NCBI Taxonomy" id="448"/>
    <lineage>
        <taxon>Bacteria</taxon>
        <taxon>Pseudomonadati</taxon>
        <taxon>Pseudomonadota</taxon>
        <taxon>Gammaproteobacteria</taxon>
        <taxon>Legionellales</taxon>
        <taxon>Legionellaceae</taxon>
        <taxon>Legionella</taxon>
    </lineage>
</organism>
<protein>
    <recommendedName>
        <fullName evidence="3">TIGR02444 family protein</fullName>
    </recommendedName>
</protein>
<evidence type="ECO:0000313" key="2">
    <source>
        <dbReference type="Proteomes" id="UP000054773"/>
    </source>
</evidence>
<dbReference type="OrthoDB" id="5795846at2"/>
<dbReference type="EMBL" id="LNYA01000003">
    <property type="protein sequence ID" value="KTC99447.1"/>
    <property type="molecule type" value="Genomic_DNA"/>
</dbReference>
<name>A0A0W0TUU8_LEGER</name>
<dbReference type="Pfam" id="PF09523">
    <property type="entry name" value="DUF2390"/>
    <property type="match status" value="1"/>
</dbReference>
<gene>
    <name evidence="1" type="ORF">Lery_0348</name>
</gene>
<dbReference type="NCBIfam" id="TIGR02444">
    <property type="entry name" value="TIGR02444 family protein"/>
    <property type="match status" value="1"/>
</dbReference>
<reference evidence="1 2" key="1">
    <citation type="submission" date="2015-11" db="EMBL/GenBank/DDBJ databases">
        <title>Genomic analysis of 38 Legionella species identifies large and diverse effector repertoires.</title>
        <authorList>
            <person name="Burstein D."/>
            <person name="Amaro F."/>
            <person name="Zusman T."/>
            <person name="Lifshitz Z."/>
            <person name="Cohen O."/>
            <person name="Gilbert J.A."/>
            <person name="Pupko T."/>
            <person name="Shuman H.A."/>
            <person name="Segal G."/>
        </authorList>
    </citation>
    <scope>NUCLEOTIDE SEQUENCE [LARGE SCALE GENOMIC DNA]</scope>
    <source>
        <strain evidence="1 2">SE-32A-C8</strain>
    </source>
</reference>
<keyword evidence="2" id="KW-1185">Reference proteome</keyword>
<proteinExistence type="predicted"/>
<dbReference type="STRING" id="448.Lery_0348"/>
<evidence type="ECO:0008006" key="3">
    <source>
        <dbReference type="Google" id="ProtNLM"/>
    </source>
</evidence>